<dbReference type="SUPFAM" id="SSF56563">
    <property type="entry name" value="Major capsid protein gp5"/>
    <property type="match status" value="1"/>
</dbReference>
<comment type="subcellular location">
    <subcellularLocation>
        <location evidence="1">Virion</location>
    </subcellularLocation>
</comment>
<dbReference type="Pfam" id="PF05065">
    <property type="entry name" value="Phage_capsid"/>
    <property type="match status" value="1"/>
</dbReference>
<dbReference type="EMBL" id="LPLU01000048">
    <property type="protein sequence ID" value="KWK79423.1"/>
    <property type="molecule type" value="Genomic_DNA"/>
</dbReference>
<dbReference type="InterPro" id="IPR024455">
    <property type="entry name" value="Phage_capsid"/>
</dbReference>
<dbReference type="Gene3D" id="3.30.2320.10">
    <property type="entry name" value="hypothetical protein PF0899 domain"/>
    <property type="match status" value="1"/>
</dbReference>
<evidence type="ECO:0000256" key="1">
    <source>
        <dbReference type="ARBA" id="ARBA00004328"/>
    </source>
</evidence>
<gene>
    <name evidence="3" type="ORF">WM16_07730</name>
</gene>
<dbReference type="RefSeq" id="WP_060233905.1">
    <property type="nucleotide sequence ID" value="NZ_LPLS01000074.1"/>
</dbReference>
<protein>
    <submittedName>
        <fullName evidence="3">Capsid protein</fullName>
    </submittedName>
</protein>
<organism evidence="3 4">
    <name type="scientific">Burkholderia ubonensis</name>
    <dbReference type="NCBI Taxonomy" id="101571"/>
    <lineage>
        <taxon>Bacteria</taxon>
        <taxon>Pseudomonadati</taxon>
        <taxon>Pseudomonadota</taxon>
        <taxon>Betaproteobacteria</taxon>
        <taxon>Burkholderiales</taxon>
        <taxon>Burkholderiaceae</taxon>
        <taxon>Burkholderia</taxon>
        <taxon>Burkholderia cepacia complex</taxon>
    </lineage>
</organism>
<dbReference type="AlphaFoldDB" id="A0A108CGG2"/>
<sequence>MDAQIKEAIESANRTFAQFKEANDKRIDALEKGLPSADVTAKVEKMGDALESLQAAIDEHSVKMAALQMGGDGKQLRDAEYTDAFRAHVKKGEINAALNKGADEQGGYLTPVEWDRTISGKLVLISPMRQLCRVQSVSKAGFSKLFNMGGTASGWVGESDPRPQTGTGTFKSLAFSSGEIYANPAATQQILDDAEIDLESWLATEVQTEFAKQEGKAFLAGDGKNKPSGLLTYVAGGANAAAHPFGAIEVVNSGAAADIASDGIIDLIYDLPSAFTGNARFTMNRNTQRSVRKLKDGQGNYLWQPSFVAGQPATLAGYPVTEVPDMPDIAANSTPVLFGDFQQTYLIVDRIGVRVLRDPYTAKPYVLFYTTKRVGGGLLNPEPMRALKIAAGA</sequence>
<dbReference type="Proteomes" id="UP000065504">
    <property type="component" value="Unassembled WGS sequence"/>
</dbReference>
<evidence type="ECO:0000313" key="3">
    <source>
        <dbReference type="EMBL" id="KWK79423.1"/>
    </source>
</evidence>
<evidence type="ECO:0000259" key="2">
    <source>
        <dbReference type="Pfam" id="PF05065"/>
    </source>
</evidence>
<accession>A0A108CGG2</accession>
<proteinExistence type="predicted"/>
<dbReference type="NCBIfam" id="TIGR01554">
    <property type="entry name" value="major_cap_HK97"/>
    <property type="match status" value="1"/>
</dbReference>
<dbReference type="STRING" id="101571.WJ32_23250"/>
<dbReference type="Gene3D" id="3.30.2400.10">
    <property type="entry name" value="Major capsid protein gp5"/>
    <property type="match status" value="1"/>
</dbReference>
<dbReference type="InterPro" id="IPR054612">
    <property type="entry name" value="Phage_capsid-like_C"/>
</dbReference>
<reference evidence="3 4" key="1">
    <citation type="submission" date="2015-11" db="EMBL/GenBank/DDBJ databases">
        <title>Expanding the genomic diversity of Burkholderia species for the development of highly accurate diagnostics.</title>
        <authorList>
            <person name="Sahl J."/>
            <person name="Keim P."/>
            <person name="Wagner D."/>
        </authorList>
    </citation>
    <scope>NUCLEOTIDE SEQUENCE [LARGE SCALE GENOMIC DNA]</scope>
    <source>
        <strain evidence="3 4">MSMB782WGS</strain>
    </source>
</reference>
<comment type="caution">
    <text evidence="3">The sequence shown here is derived from an EMBL/GenBank/DDBJ whole genome shotgun (WGS) entry which is preliminary data.</text>
</comment>
<feature type="domain" description="Phage capsid-like C-terminal" evidence="2">
    <location>
        <begin position="106"/>
        <end position="388"/>
    </location>
</feature>
<evidence type="ECO:0000313" key="4">
    <source>
        <dbReference type="Proteomes" id="UP000065504"/>
    </source>
</evidence>
<name>A0A108CGG2_9BURK</name>